<evidence type="ECO:0000256" key="4">
    <source>
        <dbReference type="ARBA" id="ARBA00023015"/>
    </source>
</evidence>
<organism evidence="8 9">
    <name type="scientific">Candidatus Burkholderia verschuerenii</name>
    <dbReference type="NCBI Taxonomy" id="242163"/>
    <lineage>
        <taxon>Bacteria</taxon>
        <taxon>Pseudomonadati</taxon>
        <taxon>Pseudomonadota</taxon>
        <taxon>Betaproteobacteria</taxon>
        <taxon>Burkholderiales</taxon>
        <taxon>Burkholderiaceae</taxon>
        <taxon>Burkholderia</taxon>
    </lineage>
</organism>
<feature type="binding site" evidence="7">
    <location>
        <position position="123"/>
    </location>
    <ligand>
        <name>Zn(2+)</name>
        <dbReference type="ChEBI" id="CHEBI:29105"/>
    </ligand>
</feature>
<keyword evidence="2" id="KW-0678">Repressor</keyword>
<dbReference type="GO" id="GO:0045892">
    <property type="term" value="P:negative regulation of DNA-templated transcription"/>
    <property type="evidence" value="ECO:0007669"/>
    <property type="project" value="TreeGrafter"/>
</dbReference>
<feature type="binding site" evidence="7">
    <location>
        <position position="126"/>
    </location>
    <ligand>
        <name>Zn(2+)</name>
        <dbReference type="ChEBI" id="CHEBI:29105"/>
    </ligand>
</feature>
<dbReference type="OrthoDB" id="9801127at2"/>
<dbReference type="GO" id="GO:0003700">
    <property type="term" value="F:DNA-binding transcription factor activity"/>
    <property type="evidence" value="ECO:0007669"/>
    <property type="project" value="InterPro"/>
</dbReference>
<dbReference type="GO" id="GO:0000976">
    <property type="term" value="F:transcription cis-regulatory region binding"/>
    <property type="evidence" value="ECO:0007669"/>
    <property type="project" value="TreeGrafter"/>
</dbReference>
<protein>
    <submittedName>
        <fullName evidence="8">Zinc uptake regulation protein ZUR</fullName>
    </submittedName>
</protein>
<gene>
    <name evidence="8" type="ORF">BVER_01211</name>
</gene>
<dbReference type="AlphaFoldDB" id="A0A0L0MB86"/>
<dbReference type="InterPro" id="IPR002481">
    <property type="entry name" value="FUR"/>
</dbReference>
<name>A0A0L0MB86_9BURK</name>
<comment type="similarity">
    <text evidence="1">Belongs to the Fur family.</text>
</comment>
<reference evidence="9" key="1">
    <citation type="submission" date="2015-06" db="EMBL/GenBank/DDBJ databases">
        <title>Comparative genomics of Burkholderia leaf nodule symbionts.</title>
        <authorList>
            <person name="Carlier A."/>
            <person name="Eberl L."/>
            <person name="Pinto-Carbo M."/>
        </authorList>
    </citation>
    <scope>NUCLEOTIDE SEQUENCE [LARGE SCALE GENOMIC DNA]</scope>
    <source>
        <strain evidence="9">UZHbot4</strain>
    </source>
</reference>
<dbReference type="GO" id="GO:0005829">
    <property type="term" value="C:cytosol"/>
    <property type="evidence" value="ECO:0007669"/>
    <property type="project" value="TreeGrafter"/>
</dbReference>
<evidence type="ECO:0000313" key="8">
    <source>
        <dbReference type="EMBL" id="KND59593.1"/>
    </source>
</evidence>
<dbReference type="PANTHER" id="PTHR33202">
    <property type="entry name" value="ZINC UPTAKE REGULATION PROTEIN"/>
    <property type="match status" value="1"/>
</dbReference>
<dbReference type="InterPro" id="IPR036390">
    <property type="entry name" value="WH_DNA-bd_sf"/>
</dbReference>
<keyword evidence="7" id="KW-0479">Metal-binding</keyword>
<dbReference type="Gene3D" id="3.30.1490.190">
    <property type="match status" value="1"/>
</dbReference>
<dbReference type="GO" id="GO:1900376">
    <property type="term" value="P:regulation of secondary metabolite biosynthetic process"/>
    <property type="evidence" value="ECO:0007669"/>
    <property type="project" value="TreeGrafter"/>
</dbReference>
<dbReference type="Proteomes" id="UP000036959">
    <property type="component" value="Unassembled WGS sequence"/>
</dbReference>
<keyword evidence="5" id="KW-0238">DNA-binding</keyword>
<dbReference type="RefSeq" id="WP_050454555.1">
    <property type="nucleotide sequence ID" value="NZ_LFJJ01000116.1"/>
</dbReference>
<evidence type="ECO:0000256" key="6">
    <source>
        <dbReference type="ARBA" id="ARBA00023163"/>
    </source>
</evidence>
<dbReference type="Pfam" id="PF01475">
    <property type="entry name" value="FUR"/>
    <property type="match status" value="1"/>
</dbReference>
<dbReference type="Gene3D" id="1.10.10.10">
    <property type="entry name" value="Winged helix-like DNA-binding domain superfamily/Winged helix DNA-binding domain"/>
    <property type="match status" value="1"/>
</dbReference>
<keyword evidence="4" id="KW-0805">Transcription regulation</keyword>
<evidence type="ECO:0000256" key="2">
    <source>
        <dbReference type="ARBA" id="ARBA00022491"/>
    </source>
</evidence>
<dbReference type="SUPFAM" id="SSF46785">
    <property type="entry name" value="Winged helix' DNA-binding domain"/>
    <property type="match status" value="1"/>
</dbReference>
<evidence type="ECO:0000256" key="5">
    <source>
        <dbReference type="ARBA" id="ARBA00023125"/>
    </source>
</evidence>
<feature type="binding site" evidence="7">
    <location>
        <position position="86"/>
    </location>
    <ligand>
        <name>Zn(2+)</name>
        <dbReference type="ChEBI" id="CHEBI:29105"/>
    </ligand>
</feature>
<evidence type="ECO:0000313" key="9">
    <source>
        <dbReference type="Proteomes" id="UP000036959"/>
    </source>
</evidence>
<dbReference type="PANTHER" id="PTHR33202:SF6">
    <property type="entry name" value="ZINC UPTAKE REGULATION PROTEIN"/>
    <property type="match status" value="1"/>
</dbReference>
<evidence type="ECO:0000256" key="7">
    <source>
        <dbReference type="PIRSR" id="PIRSR602481-1"/>
    </source>
</evidence>
<feature type="binding site" evidence="7">
    <location>
        <position position="83"/>
    </location>
    <ligand>
        <name>Zn(2+)</name>
        <dbReference type="ChEBI" id="CHEBI:29105"/>
    </ligand>
</feature>
<keyword evidence="3 7" id="KW-0862">Zinc</keyword>
<comment type="caution">
    <text evidence="8">The sequence shown here is derived from an EMBL/GenBank/DDBJ whole genome shotgun (WGS) entry which is preliminary data.</text>
</comment>
<sequence length="141" mass="15265">MPLTTQQQQVLTALHHADGPLSAYALLDRLRSSGFSAPMQVYRVLEKLRDDGLIHRLATLNAWVACAREPGHCTHNARAFAICDQCGRVDECSAPELTQCLGRWANGHAFRTDQATIELHGQCGLCTGQTPDAGLGPSLSN</sequence>
<keyword evidence="9" id="KW-1185">Reference proteome</keyword>
<comment type="cofactor">
    <cofactor evidence="7">
        <name>Zn(2+)</name>
        <dbReference type="ChEBI" id="CHEBI:29105"/>
    </cofactor>
    <text evidence="7">Binds 1 zinc ion per subunit.</text>
</comment>
<accession>A0A0L0MB86</accession>
<keyword evidence="6" id="KW-0804">Transcription</keyword>
<evidence type="ECO:0000256" key="1">
    <source>
        <dbReference type="ARBA" id="ARBA00007957"/>
    </source>
</evidence>
<dbReference type="PATRIC" id="fig|242163.4.peg.755"/>
<proteinExistence type="inferred from homology"/>
<dbReference type="InterPro" id="IPR036388">
    <property type="entry name" value="WH-like_DNA-bd_sf"/>
</dbReference>
<dbReference type="EMBL" id="LFJJ01000116">
    <property type="protein sequence ID" value="KND59593.1"/>
    <property type="molecule type" value="Genomic_DNA"/>
</dbReference>
<dbReference type="GO" id="GO:0008270">
    <property type="term" value="F:zinc ion binding"/>
    <property type="evidence" value="ECO:0007669"/>
    <property type="project" value="TreeGrafter"/>
</dbReference>
<dbReference type="InterPro" id="IPR043135">
    <property type="entry name" value="Fur_C"/>
</dbReference>
<evidence type="ECO:0000256" key="3">
    <source>
        <dbReference type="ARBA" id="ARBA00022833"/>
    </source>
</evidence>